<dbReference type="EMBL" id="BDIP01004205">
    <property type="protein sequence ID" value="GCA63606.1"/>
    <property type="molecule type" value="Genomic_DNA"/>
</dbReference>
<dbReference type="Proteomes" id="UP000265618">
    <property type="component" value="Unassembled WGS sequence"/>
</dbReference>
<sequence>MVSRKAALAKRRKAVTKPAPAPRVVAPVTSGVIKADGTPVSGDIPPQ</sequence>
<protein>
    <submittedName>
        <fullName evidence="2">Uncharacterized protein</fullName>
    </submittedName>
</protein>
<evidence type="ECO:0000256" key="1">
    <source>
        <dbReference type="SAM" id="MobiDB-lite"/>
    </source>
</evidence>
<feature type="region of interest" description="Disordered" evidence="1">
    <location>
        <begin position="1"/>
        <end position="22"/>
    </location>
</feature>
<organism evidence="2 3">
    <name type="scientific">Kipferlia bialata</name>
    <dbReference type="NCBI Taxonomy" id="797122"/>
    <lineage>
        <taxon>Eukaryota</taxon>
        <taxon>Metamonada</taxon>
        <taxon>Carpediemonas-like organisms</taxon>
        <taxon>Kipferlia</taxon>
    </lineage>
</organism>
<proteinExistence type="predicted"/>
<feature type="non-terminal residue" evidence="2">
    <location>
        <position position="47"/>
    </location>
</feature>
<name>A0A391NUE3_9EUKA</name>
<keyword evidence="3" id="KW-1185">Reference proteome</keyword>
<reference evidence="2 3" key="1">
    <citation type="journal article" date="2018" name="PLoS ONE">
        <title>The draft genome of Kipferlia bialata reveals reductive genome evolution in fornicate parasites.</title>
        <authorList>
            <person name="Tanifuji G."/>
            <person name="Takabayashi S."/>
            <person name="Kume K."/>
            <person name="Takagi M."/>
            <person name="Nakayama T."/>
            <person name="Kamikawa R."/>
            <person name="Inagaki Y."/>
            <person name="Hashimoto T."/>
        </authorList>
    </citation>
    <scope>NUCLEOTIDE SEQUENCE [LARGE SCALE GENOMIC DNA]</scope>
    <source>
        <strain evidence="2">NY0173</strain>
    </source>
</reference>
<gene>
    <name evidence="2" type="ORF">KIPB_010872</name>
</gene>
<dbReference type="AlphaFoldDB" id="A0A391NUE3"/>
<accession>A0A391NUE3</accession>
<evidence type="ECO:0000313" key="2">
    <source>
        <dbReference type="EMBL" id="GCA63606.1"/>
    </source>
</evidence>
<comment type="caution">
    <text evidence="2">The sequence shown here is derived from an EMBL/GenBank/DDBJ whole genome shotgun (WGS) entry which is preliminary data.</text>
</comment>
<evidence type="ECO:0000313" key="3">
    <source>
        <dbReference type="Proteomes" id="UP000265618"/>
    </source>
</evidence>